<evidence type="ECO:0000256" key="11">
    <source>
        <dbReference type="ARBA" id="ARBA00023316"/>
    </source>
</evidence>
<evidence type="ECO:0000256" key="2">
    <source>
        <dbReference type="ARBA" id="ARBA00004116"/>
    </source>
</evidence>
<dbReference type="PROSITE" id="PS52035">
    <property type="entry name" value="PEPTIDASE_M14"/>
    <property type="match status" value="1"/>
</dbReference>
<evidence type="ECO:0000259" key="18">
    <source>
        <dbReference type="PROSITE" id="PS52035"/>
    </source>
</evidence>
<feature type="domain" description="Peptidase M14" evidence="18">
    <location>
        <begin position="209"/>
        <end position="537"/>
    </location>
</feature>
<feature type="compositionally biased region" description="Acidic residues" evidence="16">
    <location>
        <begin position="559"/>
        <end position="578"/>
    </location>
</feature>
<dbReference type="SMART" id="SM00631">
    <property type="entry name" value="Zn_pept"/>
    <property type="match status" value="1"/>
</dbReference>
<comment type="caution">
    <text evidence="15">Lacks conserved residue(s) required for the propagation of feature annotation.</text>
</comment>
<keyword evidence="10" id="KW-1015">Disulfide bond</keyword>
<feature type="region of interest" description="Disordered" evidence="16">
    <location>
        <begin position="553"/>
        <end position="578"/>
    </location>
</feature>
<evidence type="ECO:0000256" key="14">
    <source>
        <dbReference type="ARBA" id="ARBA00026213"/>
    </source>
</evidence>
<comment type="similarity">
    <text evidence="4 15">Belongs to the peptidase M14 family.</text>
</comment>
<accession>A0A2T2PAS0</accession>
<organism evidence="19 20">
    <name type="scientific">Corynespora cassiicola Philippines</name>
    <dbReference type="NCBI Taxonomy" id="1448308"/>
    <lineage>
        <taxon>Eukaryota</taxon>
        <taxon>Fungi</taxon>
        <taxon>Dikarya</taxon>
        <taxon>Ascomycota</taxon>
        <taxon>Pezizomycotina</taxon>
        <taxon>Dothideomycetes</taxon>
        <taxon>Pleosporomycetidae</taxon>
        <taxon>Pleosporales</taxon>
        <taxon>Corynesporascaceae</taxon>
        <taxon>Corynespora</taxon>
    </lineage>
</organism>
<dbReference type="GO" id="GO:0006508">
    <property type="term" value="P:proteolysis"/>
    <property type="evidence" value="ECO:0007669"/>
    <property type="project" value="InterPro"/>
</dbReference>
<dbReference type="GO" id="GO:0008270">
    <property type="term" value="F:zinc ion binding"/>
    <property type="evidence" value="ECO:0007669"/>
    <property type="project" value="InterPro"/>
</dbReference>
<keyword evidence="5" id="KW-0964">Secreted</keyword>
<evidence type="ECO:0000256" key="3">
    <source>
        <dbReference type="ARBA" id="ARBA00004613"/>
    </source>
</evidence>
<comment type="function">
    <text evidence="12">Inactive carboxypeptidase that may play a role in cell wall organization and biogenesis.</text>
</comment>
<comment type="subcellular location">
    <subcellularLocation>
        <location evidence="3">Secreted</location>
    </subcellularLocation>
    <subcellularLocation>
        <location evidence="2">Vacuole</location>
    </subcellularLocation>
</comment>
<keyword evidence="8 17" id="KW-0732">Signal</keyword>
<name>A0A2T2PAS0_CORCC</name>
<evidence type="ECO:0000256" key="5">
    <source>
        <dbReference type="ARBA" id="ARBA00022525"/>
    </source>
</evidence>
<feature type="signal peptide" evidence="17">
    <location>
        <begin position="1"/>
        <end position="21"/>
    </location>
</feature>
<keyword evidence="11" id="KW-0961">Cell wall biogenesis/degradation</keyword>
<protein>
    <recommendedName>
        <fullName evidence="13">Inactive metallocarboxypeptidase ECM14</fullName>
    </recommendedName>
    <alternativeName>
        <fullName evidence="14">Inactive metallocarboxypeptidase ecm14</fullName>
    </alternativeName>
</protein>
<evidence type="ECO:0000256" key="6">
    <source>
        <dbReference type="ARBA" id="ARBA00022554"/>
    </source>
</evidence>
<dbReference type="GO" id="GO:0005773">
    <property type="term" value="C:vacuole"/>
    <property type="evidence" value="ECO:0007669"/>
    <property type="project" value="UniProtKB-SubCell"/>
</dbReference>
<keyword evidence="7" id="KW-0479">Metal-binding</keyword>
<evidence type="ECO:0000256" key="15">
    <source>
        <dbReference type="PROSITE-ProRule" id="PRU01379"/>
    </source>
</evidence>
<dbReference type="InterPro" id="IPR000834">
    <property type="entry name" value="Peptidase_M14"/>
</dbReference>
<dbReference type="GO" id="GO:0005576">
    <property type="term" value="C:extracellular region"/>
    <property type="evidence" value="ECO:0007669"/>
    <property type="project" value="UniProtKB-SubCell"/>
</dbReference>
<keyword evidence="9" id="KW-0862">Zinc</keyword>
<sequence>MRSASFAVLSLLLLGPSLIAAAPHESTRYPHDFTTAPPARNNHPPRPWRRLSDAIIRKIWRIPDKHQNSLVLHSGAVGDVTGETETPGQELVARYGDDLVLRFYIRTAHEASKLAEASRILFLDVWEFNEDWVDIRIAKDVVPSLLGLLPQSLRTSHVALMQNLDLANAIFDTYPSIPDATQSHDGHRPYSSNLQPAPQSGKGHPFFRDYQPMSVINPWMNLMASMFSTHVRRINVGITYEGRDIPALRVGVHPTNDDQPTTPRKTILITGGSHAREWISVSTVNYLAWSLINSYGKIHTVTKMLENFDFVFVPTLNPDGYVYSWENDRLWRKNRQPTSLRFCHGVDLDRSYSFEWAGDMAGSINPCSESFPGDAPFDGVEARHFAEWAKNETENNNVDFLGLLDLHSYSQQILYPYSYSCYEEPPTIEDLEELAIGLAKAIRISRKGHPYKVTSACEGNVAMSKDPKDKKDRIVLPRIEASGGSLLDWFYHELKVKFAYQIKLRDTGSYGFLLPKENIVPTGEEILDAVLYFGRFMLGDVGFALEEEPVVELKKPSADADDAEHDEESDWEDSPLEL</sequence>
<evidence type="ECO:0000256" key="13">
    <source>
        <dbReference type="ARBA" id="ARBA00026187"/>
    </source>
</evidence>
<dbReference type="GO" id="GO:0004181">
    <property type="term" value="F:metallocarboxypeptidase activity"/>
    <property type="evidence" value="ECO:0007669"/>
    <property type="project" value="InterPro"/>
</dbReference>
<dbReference type="AlphaFoldDB" id="A0A2T2PAS0"/>
<evidence type="ECO:0000256" key="16">
    <source>
        <dbReference type="SAM" id="MobiDB-lite"/>
    </source>
</evidence>
<dbReference type="Pfam" id="PF00246">
    <property type="entry name" value="Peptidase_M14"/>
    <property type="match status" value="1"/>
</dbReference>
<comment type="cofactor">
    <cofactor evidence="1">
        <name>Zn(2+)</name>
        <dbReference type="ChEBI" id="CHEBI:29105"/>
    </cofactor>
</comment>
<keyword evidence="20" id="KW-1185">Reference proteome</keyword>
<dbReference type="GO" id="GO:0071555">
    <property type="term" value="P:cell wall organization"/>
    <property type="evidence" value="ECO:0007669"/>
    <property type="project" value="UniProtKB-KW"/>
</dbReference>
<gene>
    <name evidence="19" type="ORF">BS50DRAFT_606064</name>
</gene>
<dbReference type="OrthoDB" id="3626597at2759"/>
<keyword evidence="6" id="KW-0926">Vacuole</keyword>
<evidence type="ECO:0000313" key="20">
    <source>
        <dbReference type="Proteomes" id="UP000240883"/>
    </source>
</evidence>
<dbReference type="STRING" id="1448308.A0A2T2PAS0"/>
<dbReference type="PANTHER" id="PTHR11705">
    <property type="entry name" value="PROTEASE FAMILY M14 CARBOXYPEPTIDASE A,B"/>
    <property type="match status" value="1"/>
</dbReference>
<dbReference type="CDD" id="cd03860">
    <property type="entry name" value="M14_CP_A-B_like"/>
    <property type="match status" value="1"/>
</dbReference>
<proteinExistence type="inferred from homology"/>
<evidence type="ECO:0000256" key="9">
    <source>
        <dbReference type="ARBA" id="ARBA00022833"/>
    </source>
</evidence>
<evidence type="ECO:0000256" key="17">
    <source>
        <dbReference type="SAM" id="SignalP"/>
    </source>
</evidence>
<evidence type="ECO:0000256" key="10">
    <source>
        <dbReference type="ARBA" id="ARBA00023157"/>
    </source>
</evidence>
<evidence type="ECO:0000256" key="8">
    <source>
        <dbReference type="ARBA" id="ARBA00022729"/>
    </source>
</evidence>
<dbReference type="InterPro" id="IPR057246">
    <property type="entry name" value="CARBOXYPEPT_ZN_1"/>
</dbReference>
<evidence type="ECO:0000313" key="19">
    <source>
        <dbReference type="EMBL" id="PSN74646.1"/>
    </source>
</evidence>
<evidence type="ECO:0000256" key="4">
    <source>
        <dbReference type="ARBA" id="ARBA00005988"/>
    </source>
</evidence>
<dbReference type="PANTHER" id="PTHR11705:SF147">
    <property type="entry name" value="INACTIVE METALLOCARBOXYPEPTIDASE ECM14"/>
    <property type="match status" value="1"/>
</dbReference>
<evidence type="ECO:0000256" key="7">
    <source>
        <dbReference type="ARBA" id="ARBA00022723"/>
    </source>
</evidence>
<dbReference type="Proteomes" id="UP000240883">
    <property type="component" value="Unassembled WGS sequence"/>
</dbReference>
<evidence type="ECO:0000256" key="12">
    <source>
        <dbReference type="ARBA" id="ARBA00025210"/>
    </source>
</evidence>
<evidence type="ECO:0000256" key="1">
    <source>
        <dbReference type="ARBA" id="ARBA00001947"/>
    </source>
</evidence>
<feature type="region of interest" description="Disordered" evidence="16">
    <location>
        <begin position="182"/>
        <end position="201"/>
    </location>
</feature>
<dbReference type="PROSITE" id="PS00132">
    <property type="entry name" value="CARBOXYPEPT_ZN_1"/>
    <property type="match status" value="1"/>
</dbReference>
<dbReference type="PRINTS" id="PR00765">
    <property type="entry name" value="CRBOXYPTASEA"/>
</dbReference>
<dbReference type="SUPFAM" id="SSF53187">
    <property type="entry name" value="Zn-dependent exopeptidases"/>
    <property type="match status" value="1"/>
</dbReference>
<dbReference type="Gene3D" id="3.40.630.10">
    <property type="entry name" value="Zn peptidases"/>
    <property type="match status" value="1"/>
</dbReference>
<reference evidence="19 20" key="1">
    <citation type="journal article" date="2018" name="Front. Microbiol.">
        <title>Genome-Wide Analysis of Corynespora cassiicola Leaf Fall Disease Putative Effectors.</title>
        <authorList>
            <person name="Lopez D."/>
            <person name="Ribeiro S."/>
            <person name="Label P."/>
            <person name="Fumanal B."/>
            <person name="Venisse J.S."/>
            <person name="Kohler A."/>
            <person name="de Oliveira R.R."/>
            <person name="Labutti K."/>
            <person name="Lipzen A."/>
            <person name="Lail K."/>
            <person name="Bauer D."/>
            <person name="Ohm R.A."/>
            <person name="Barry K.W."/>
            <person name="Spatafora J."/>
            <person name="Grigoriev I.V."/>
            <person name="Martin F.M."/>
            <person name="Pujade-Renaud V."/>
        </authorList>
    </citation>
    <scope>NUCLEOTIDE SEQUENCE [LARGE SCALE GENOMIC DNA]</scope>
    <source>
        <strain evidence="19 20">Philippines</strain>
    </source>
</reference>
<dbReference type="FunFam" id="3.40.630.10:FF:000060">
    <property type="entry name" value="Putative metallocarboxypeptidase ecm14"/>
    <property type="match status" value="1"/>
</dbReference>
<dbReference type="EMBL" id="KZ678128">
    <property type="protein sequence ID" value="PSN74646.1"/>
    <property type="molecule type" value="Genomic_DNA"/>
</dbReference>
<feature type="chain" id="PRO_5015659929" description="Inactive metallocarboxypeptidase ECM14" evidence="17">
    <location>
        <begin position="22"/>
        <end position="578"/>
    </location>
</feature>